<dbReference type="SUPFAM" id="SSF52172">
    <property type="entry name" value="CheY-like"/>
    <property type="match status" value="1"/>
</dbReference>
<evidence type="ECO:0000256" key="1">
    <source>
        <dbReference type="ARBA" id="ARBA00022553"/>
    </source>
</evidence>
<dbReference type="InterPro" id="IPR001789">
    <property type="entry name" value="Sig_transdc_resp-reg_receiver"/>
</dbReference>
<dbReference type="GO" id="GO:0006355">
    <property type="term" value="P:regulation of DNA-templated transcription"/>
    <property type="evidence" value="ECO:0007669"/>
    <property type="project" value="InterPro"/>
</dbReference>
<proteinExistence type="predicted"/>
<dbReference type="PROSITE" id="PS00622">
    <property type="entry name" value="HTH_LUXR_1"/>
    <property type="match status" value="1"/>
</dbReference>
<dbReference type="CDD" id="cd06170">
    <property type="entry name" value="LuxR_C_like"/>
    <property type="match status" value="1"/>
</dbReference>
<keyword evidence="7" id="KW-1185">Reference proteome</keyword>
<gene>
    <name evidence="6" type="primary">degU_2</name>
    <name evidence="6" type="ORF">DSM104329_00997</name>
</gene>
<feature type="domain" description="Response regulatory" evidence="5">
    <location>
        <begin position="21"/>
        <end position="137"/>
    </location>
</feature>
<dbReference type="SUPFAM" id="SSF46894">
    <property type="entry name" value="C-terminal effector domain of the bipartite response regulators"/>
    <property type="match status" value="1"/>
</dbReference>
<dbReference type="SMART" id="SM00448">
    <property type="entry name" value="REC"/>
    <property type="match status" value="1"/>
</dbReference>
<feature type="domain" description="HTH luxR-type" evidence="4">
    <location>
        <begin position="167"/>
        <end position="230"/>
    </location>
</feature>
<dbReference type="Gene3D" id="3.40.50.2300">
    <property type="match status" value="1"/>
</dbReference>
<name>A0A9E7BZR7_9ACTN</name>
<organism evidence="6 7">
    <name type="scientific">Capillimicrobium parvum</name>
    <dbReference type="NCBI Taxonomy" id="2884022"/>
    <lineage>
        <taxon>Bacteria</taxon>
        <taxon>Bacillati</taxon>
        <taxon>Actinomycetota</taxon>
        <taxon>Thermoleophilia</taxon>
        <taxon>Solirubrobacterales</taxon>
        <taxon>Capillimicrobiaceae</taxon>
        <taxon>Capillimicrobium</taxon>
    </lineage>
</organism>
<dbReference type="InterPro" id="IPR058245">
    <property type="entry name" value="NreC/VraR/RcsB-like_REC"/>
</dbReference>
<dbReference type="InterPro" id="IPR011006">
    <property type="entry name" value="CheY-like_superfamily"/>
</dbReference>
<dbReference type="CDD" id="cd17535">
    <property type="entry name" value="REC_NarL-like"/>
    <property type="match status" value="1"/>
</dbReference>
<dbReference type="PROSITE" id="PS50110">
    <property type="entry name" value="RESPONSE_REGULATORY"/>
    <property type="match status" value="1"/>
</dbReference>
<dbReference type="Pfam" id="PF00196">
    <property type="entry name" value="GerE"/>
    <property type="match status" value="1"/>
</dbReference>
<dbReference type="GO" id="GO:0003677">
    <property type="term" value="F:DNA binding"/>
    <property type="evidence" value="ECO:0007669"/>
    <property type="project" value="UniProtKB-KW"/>
</dbReference>
<dbReference type="RefSeq" id="WP_259314284.1">
    <property type="nucleotide sequence ID" value="NZ_CP087164.1"/>
</dbReference>
<evidence type="ECO:0000313" key="7">
    <source>
        <dbReference type="Proteomes" id="UP001162834"/>
    </source>
</evidence>
<dbReference type="PRINTS" id="PR00038">
    <property type="entry name" value="HTHLUXR"/>
</dbReference>
<protein>
    <submittedName>
        <fullName evidence="6">Transcriptional regulatory protein DegU</fullName>
    </submittedName>
</protein>
<dbReference type="Pfam" id="PF00072">
    <property type="entry name" value="Response_reg"/>
    <property type="match status" value="1"/>
</dbReference>
<evidence type="ECO:0000259" key="5">
    <source>
        <dbReference type="PROSITE" id="PS50110"/>
    </source>
</evidence>
<dbReference type="InterPro" id="IPR039420">
    <property type="entry name" value="WalR-like"/>
</dbReference>
<dbReference type="KEGG" id="sbae:DSM104329_00997"/>
<keyword evidence="1" id="KW-0597">Phosphoprotein</keyword>
<evidence type="ECO:0000313" key="6">
    <source>
        <dbReference type="EMBL" id="UGS34618.1"/>
    </source>
</evidence>
<dbReference type="PROSITE" id="PS50043">
    <property type="entry name" value="HTH_LUXR_2"/>
    <property type="match status" value="1"/>
</dbReference>
<keyword evidence="2" id="KW-0238">DNA-binding</keyword>
<dbReference type="EMBL" id="CP087164">
    <property type="protein sequence ID" value="UGS34618.1"/>
    <property type="molecule type" value="Genomic_DNA"/>
</dbReference>
<dbReference type="SMART" id="SM00421">
    <property type="entry name" value="HTH_LUXR"/>
    <property type="match status" value="1"/>
</dbReference>
<comment type="caution">
    <text evidence="3">Lacks conserved residue(s) required for the propagation of feature annotation.</text>
</comment>
<dbReference type="GO" id="GO:0000160">
    <property type="term" value="P:phosphorelay signal transduction system"/>
    <property type="evidence" value="ECO:0007669"/>
    <property type="project" value="InterPro"/>
</dbReference>
<dbReference type="Proteomes" id="UP001162834">
    <property type="component" value="Chromosome"/>
</dbReference>
<dbReference type="InterPro" id="IPR016032">
    <property type="entry name" value="Sig_transdc_resp-reg_C-effctor"/>
</dbReference>
<evidence type="ECO:0000256" key="3">
    <source>
        <dbReference type="PROSITE-ProRule" id="PRU00169"/>
    </source>
</evidence>
<evidence type="ECO:0000259" key="4">
    <source>
        <dbReference type="PROSITE" id="PS50043"/>
    </source>
</evidence>
<sequence length="236" mass="25995">MAGGATNSGDPTPLADGERLRVIIADADPLARRVVREELQARREFIVTAEAADGVEALELATHYRPELLITEVTLPRMDGIELVRRLVERAPEVRVLVFAVACEPAVELRAVRAGARGFLSKDVGVQAVAQALHGLMRGEAAISRALTMRLIERLRQFPEAGTGIRPVKSNLTDREWEVLDLLVAGLTTSEIADALFLTEDTIYSHIKNLMRKLEVRTRQEAIEVATRLIESSRAT</sequence>
<dbReference type="InterPro" id="IPR000792">
    <property type="entry name" value="Tscrpt_reg_LuxR_C"/>
</dbReference>
<evidence type="ECO:0000256" key="2">
    <source>
        <dbReference type="ARBA" id="ARBA00023125"/>
    </source>
</evidence>
<accession>A0A9E7BZR7</accession>
<dbReference type="PANTHER" id="PTHR43214">
    <property type="entry name" value="TWO-COMPONENT RESPONSE REGULATOR"/>
    <property type="match status" value="1"/>
</dbReference>
<dbReference type="AlphaFoldDB" id="A0A9E7BZR7"/>
<reference evidence="6" key="1">
    <citation type="journal article" date="2022" name="Int. J. Syst. Evol. Microbiol.">
        <title>Pseudomonas aegrilactucae sp. nov. and Pseudomonas morbosilactucae sp. nov., pathogens causing bacterial rot of lettuce in Japan.</title>
        <authorList>
            <person name="Sawada H."/>
            <person name="Fujikawa T."/>
            <person name="Satou M."/>
        </authorList>
    </citation>
    <scope>NUCLEOTIDE SEQUENCE</scope>
    <source>
        <strain evidence="6">0166_1</strain>
    </source>
</reference>